<feature type="domain" description="C2H2-type" evidence="7">
    <location>
        <begin position="763"/>
        <end position="786"/>
    </location>
</feature>
<dbReference type="PROSITE" id="PS50157">
    <property type="entry name" value="ZINC_FINGER_C2H2_2"/>
    <property type="match status" value="16"/>
</dbReference>
<dbReference type="GO" id="GO:0005634">
    <property type="term" value="C:nucleus"/>
    <property type="evidence" value="ECO:0007669"/>
    <property type="project" value="UniProtKB-ARBA"/>
</dbReference>
<evidence type="ECO:0000256" key="1">
    <source>
        <dbReference type="ARBA" id="ARBA00022723"/>
    </source>
</evidence>
<evidence type="ECO:0000256" key="3">
    <source>
        <dbReference type="ARBA" id="ARBA00022771"/>
    </source>
</evidence>
<dbReference type="InParanoid" id="A0A2J7QQ90"/>
<keyword evidence="1" id="KW-0479">Metal-binding</keyword>
<dbReference type="FunFam" id="3.30.160.60:FF:000446">
    <property type="entry name" value="Zinc finger protein"/>
    <property type="match status" value="2"/>
</dbReference>
<comment type="caution">
    <text evidence="8">The sequence shown here is derived from an EMBL/GenBank/DDBJ whole genome shotgun (WGS) entry which is preliminary data.</text>
</comment>
<keyword evidence="4" id="KW-0862">Zinc</keyword>
<feature type="domain" description="C2H2-type" evidence="7">
    <location>
        <begin position="931"/>
        <end position="958"/>
    </location>
</feature>
<dbReference type="GO" id="GO:0008270">
    <property type="term" value="F:zinc ion binding"/>
    <property type="evidence" value="ECO:0007669"/>
    <property type="project" value="UniProtKB-KW"/>
</dbReference>
<dbReference type="InterPro" id="IPR036236">
    <property type="entry name" value="Znf_C2H2_sf"/>
</dbReference>
<keyword evidence="3 5" id="KW-0863">Zinc-finger</keyword>
<organism evidence="8 9">
    <name type="scientific">Cryptotermes secundus</name>
    <dbReference type="NCBI Taxonomy" id="105785"/>
    <lineage>
        <taxon>Eukaryota</taxon>
        <taxon>Metazoa</taxon>
        <taxon>Ecdysozoa</taxon>
        <taxon>Arthropoda</taxon>
        <taxon>Hexapoda</taxon>
        <taxon>Insecta</taxon>
        <taxon>Pterygota</taxon>
        <taxon>Neoptera</taxon>
        <taxon>Polyneoptera</taxon>
        <taxon>Dictyoptera</taxon>
        <taxon>Blattodea</taxon>
        <taxon>Blattoidea</taxon>
        <taxon>Termitoidae</taxon>
        <taxon>Kalotermitidae</taxon>
        <taxon>Cryptotermitinae</taxon>
        <taxon>Cryptotermes</taxon>
    </lineage>
</organism>
<evidence type="ECO:0000313" key="8">
    <source>
        <dbReference type="EMBL" id="PNF30748.1"/>
    </source>
</evidence>
<evidence type="ECO:0000256" key="6">
    <source>
        <dbReference type="SAM" id="MobiDB-lite"/>
    </source>
</evidence>
<dbReference type="PROSITE" id="PS00028">
    <property type="entry name" value="ZINC_FINGER_C2H2_1"/>
    <property type="match status" value="16"/>
</dbReference>
<proteinExistence type="predicted"/>
<feature type="domain" description="C2H2-type" evidence="7">
    <location>
        <begin position="874"/>
        <end position="901"/>
    </location>
</feature>
<feature type="domain" description="C2H2-type" evidence="7">
    <location>
        <begin position="818"/>
        <end position="845"/>
    </location>
</feature>
<protein>
    <recommendedName>
        <fullName evidence="7">C2H2-type domain-containing protein</fullName>
    </recommendedName>
</protein>
<feature type="domain" description="C2H2-type" evidence="7">
    <location>
        <begin position="588"/>
        <end position="616"/>
    </location>
</feature>
<keyword evidence="9" id="KW-1185">Reference proteome</keyword>
<dbReference type="SMART" id="SM00355">
    <property type="entry name" value="ZnF_C2H2"/>
    <property type="match status" value="21"/>
</dbReference>
<evidence type="ECO:0000256" key="2">
    <source>
        <dbReference type="ARBA" id="ARBA00022737"/>
    </source>
</evidence>
<feature type="domain" description="C2H2-type" evidence="7">
    <location>
        <begin position="679"/>
        <end position="706"/>
    </location>
</feature>
<accession>A0A2J7QQ90</accession>
<dbReference type="EMBL" id="NEVH01012087">
    <property type="protein sequence ID" value="PNF30748.1"/>
    <property type="molecule type" value="Genomic_DNA"/>
</dbReference>
<dbReference type="Proteomes" id="UP000235965">
    <property type="component" value="Unassembled WGS sequence"/>
</dbReference>
<dbReference type="InterPro" id="IPR013087">
    <property type="entry name" value="Znf_C2H2_type"/>
</dbReference>
<feature type="region of interest" description="Disordered" evidence="6">
    <location>
        <begin position="392"/>
        <end position="416"/>
    </location>
</feature>
<feature type="domain" description="C2H2-type" evidence="7">
    <location>
        <begin position="959"/>
        <end position="987"/>
    </location>
</feature>
<feature type="domain" description="C2H2-type" evidence="7">
    <location>
        <begin position="297"/>
        <end position="319"/>
    </location>
</feature>
<feature type="domain" description="C2H2-type" evidence="7">
    <location>
        <begin position="902"/>
        <end position="930"/>
    </location>
</feature>
<feature type="domain" description="C2H2-type" evidence="7">
    <location>
        <begin position="322"/>
        <end position="349"/>
    </location>
</feature>
<sequence>MEKNICDRIGKMLRYDSELELEEDAGNHNSATSRCFICDSMVCGRATHLLMGIAPYTKIALPTKIGQLMGDRCMVIVTAEDVLCHRCASLIIHLDKLEVDIGVVKKTLTGYLKMKYNLCDDEDSGSHLVDYPYMYGLEEEVPDGTDNGGQMIFQGLRDIKCVSSVDENSDLFPNIKQEATDEKEIHCFDSIDITGYKCVSCQFKTTSSLIFMDHLKTHSKEMYFKCSNCNEVFHNHWDIQEHVKNVHNLRLQRNGTNDNASSRTPLTFYECNICKFQSPDKTVFDIHVLKHNRAVLYKCSLCSKRLKSKSLLKKHMRSHRFFKCGLCNLTFKEKTRLLEHFMQHRVSKALQVKEEHLNVAESKHSTEEQVQDRLLTHDQDEVEQLLEQLHADDPVSEIAKRDEKSSQDEGLQGDELKQTVNTETLGENEDIYGDVQKDMEEASFLLENSVLEKDEGDNLSVDIDKNEDSETSDFLIDPSNCLEDCKSGNEKQEGNQNTDKNKAEGCMLHGENSDIVKNVTATSLKKRVYVCSICGLRAYTESHMKRHFKSHIAIEKKMYECHICNKVLTTRSNLNRHLLNHENCPGMVTCKLCNEELTDRLHLKQHLEDQHTGPQHCSFCNMEFTSKRAFKEHELTHPERAMHQCDKCHKRFLTQLRLRTHLENIHNSPRVGEAEEKIYKCHICSKILTTYHNLKRHVRNHEKSSGSVKCTLCSKELTDKLHLRQHVEEMHPETHQCSFCQKVFSNKKVCKAHELTHPERYVYKCDICEKMFLNEMRLEKHKTVFHRDPHCRYCEKEIKDPTKLFNHERRHEMYKNKFPCQLCPKVFRTPSGLKYHMSVHTGKYAVYCEVCGKGMHSEIVLEEHKATHTKEIRYTCELCGRNFSSNSTYRMHRKWHDDPLPYKCKICDRKFKHTSILAVHMRRAHTGERPYKCPHCPYTFSVSSTLHKHLILHTKKYPHNCNVCGKGFTTRTKIARHMAGVHNDFDMLNTKPIPCQYKMVLKPSELSMADPENSLLKQEEELPEPKFEGPVVEEHTVEPGQAIFLFH</sequence>
<feature type="region of interest" description="Disordered" evidence="6">
    <location>
        <begin position="457"/>
        <end position="476"/>
    </location>
</feature>
<dbReference type="AlphaFoldDB" id="A0A2J7QQ90"/>
<name>A0A2J7QQ90_9NEOP</name>
<evidence type="ECO:0000256" key="4">
    <source>
        <dbReference type="ARBA" id="ARBA00022833"/>
    </source>
</evidence>
<feature type="compositionally biased region" description="Basic and acidic residues" evidence="6">
    <location>
        <begin position="392"/>
        <end position="407"/>
    </location>
</feature>
<evidence type="ECO:0000259" key="7">
    <source>
        <dbReference type="PROSITE" id="PS50157"/>
    </source>
</evidence>
<feature type="domain" description="C2H2-type" evidence="7">
    <location>
        <begin position="643"/>
        <end position="671"/>
    </location>
</feature>
<reference evidence="8 9" key="1">
    <citation type="submission" date="2017-12" db="EMBL/GenBank/DDBJ databases">
        <title>Hemimetabolous genomes reveal molecular basis of termite eusociality.</title>
        <authorList>
            <person name="Harrison M.C."/>
            <person name="Jongepier E."/>
            <person name="Robertson H.M."/>
            <person name="Arning N."/>
            <person name="Bitard-Feildel T."/>
            <person name="Chao H."/>
            <person name="Childers C.P."/>
            <person name="Dinh H."/>
            <person name="Doddapaneni H."/>
            <person name="Dugan S."/>
            <person name="Gowin J."/>
            <person name="Greiner C."/>
            <person name="Han Y."/>
            <person name="Hu H."/>
            <person name="Hughes D.S.T."/>
            <person name="Huylmans A.-K."/>
            <person name="Kemena C."/>
            <person name="Kremer L.P.M."/>
            <person name="Lee S.L."/>
            <person name="Lopez-Ezquerra A."/>
            <person name="Mallet L."/>
            <person name="Monroy-Kuhn J.M."/>
            <person name="Moser A."/>
            <person name="Murali S.C."/>
            <person name="Muzny D.M."/>
            <person name="Otani S."/>
            <person name="Piulachs M.-D."/>
            <person name="Poelchau M."/>
            <person name="Qu J."/>
            <person name="Schaub F."/>
            <person name="Wada-Katsumata A."/>
            <person name="Worley K.C."/>
            <person name="Xie Q."/>
            <person name="Ylla G."/>
            <person name="Poulsen M."/>
            <person name="Gibbs R.A."/>
            <person name="Schal C."/>
            <person name="Richards S."/>
            <person name="Belles X."/>
            <person name="Korb J."/>
            <person name="Bornberg-Bauer E."/>
        </authorList>
    </citation>
    <scope>NUCLEOTIDE SEQUENCE [LARGE SCALE GENOMIC DNA]</scope>
    <source>
        <tissue evidence="8">Whole body</tissue>
    </source>
</reference>
<feature type="domain" description="C2H2-type" evidence="7">
    <location>
        <begin position="708"/>
        <end position="736"/>
    </location>
</feature>
<dbReference type="Pfam" id="PF00096">
    <property type="entry name" value="zf-C2H2"/>
    <property type="match status" value="8"/>
</dbReference>
<feature type="domain" description="C2H2-type" evidence="7">
    <location>
        <begin position="224"/>
        <end position="247"/>
    </location>
</feature>
<evidence type="ECO:0000313" key="9">
    <source>
        <dbReference type="Proteomes" id="UP000235965"/>
    </source>
</evidence>
<dbReference type="SUPFAM" id="SSF57667">
    <property type="entry name" value="beta-beta-alpha zinc fingers"/>
    <property type="match status" value="11"/>
</dbReference>
<keyword evidence="2" id="KW-0677">Repeat</keyword>
<feature type="domain" description="C2H2-type" evidence="7">
    <location>
        <begin position="559"/>
        <end position="581"/>
    </location>
</feature>
<gene>
    <name evidence="8" type="ORF">B7P43_G06174</name>
</gene>
<feature type="domain" description="C2H2-type" evidence="7">
    <location>
        <begin position="529"/>
        <end position="556"/>
    </location>
</feature>
<evidence type="ECO:0000256" key="5">
    <source>
        <dbReference type="PROSITE-ProRule" id="PRU00042"/>
    </source>
</evidence>
<dbReference type="STRING" id="105785.A0A2J7QQ90"/>
<feature type="domain" description="C2H2-type" evidence="7">
    <location>
        <begin position="846"/>
        <end position="873"/>
    </location>
</feature>
<dbReference type="Gene3D" id="3.30.160.60">
    <property type="entry name" value="Classic Zinc Finger"/>
    <property type="match status" value="11"/>
</dbReference>
<dbReference type="OrthoDB" id="8922241at2759"/>
<dbReference type="PANTHER" id="PTHR24379:SF127">
    <property type="entry name" value="BLOODY FINGERS-RELATED"/>
    <property type="match status" value="1"/>
</dbReference>
<dbReference type="PANTHER" id="PTHR24379">
    <property type="entry name" value="KRAB AND ZINC FINGER DOMAIN-CONTAINING"/>
    <property type="match status" value="1"/>
</dbReference>